<feature type="compositionally biased region" description="Basic and acidic residues" evidence="1">
    <location>
        <begin position="7"/>
        <end position="16"/>
    </location>
</feature>
<evidence type="ECO:0000313" key="4">
    <source>
        <dbReference type="Proteomes" id="UP000823388"/>
    </source>
</evidence>
<comment type="caution">
    <text evidence="3">The sequence shown here is derived from an EMBL/GenBank/DDBJ whole genome shotgun (WGS) entry which is preliminary data.</text>
</comment>
<dbReference type="AlphaFoldDB" id="A0A8T0WA09"/>
<sequence length="315" mass="34653">MASSAAHHQELLDKDRRRTKRARSQSFCRSPGLAHHCRRRRDWANDLSPGPAGLIAERVLSDDVAGYVRFRAVCAAWRASCADPSAHDVFDPRFHPRRWAMIPRRSSSNAVVRSQRAFLNASTGECIHVRLPDLRHGHYLFGPTAEGLVVQLHNPLTGQRATSLLVPTSASNAYRITDAFRVRSAGLAGGSTVALHYGNAAVAVARPGDECWTQLGPIGNFKSAASFAGRFYCVTFESISVLEATASQPPRLVAAVDLKPRGFLWSDMVHLVDRDGELVLVHCVLNPTSTNFCGRYTAYRVNLDKRDMVAIPGLR</sequence>
<organism evidence="3 4">
    <name type="scientific">Panicum virgatum</name>
    <name type="common">Blackwell switchgrass</name>
    <dbReference type="NCBI Taxonomy" id="38727"/>
    <lineage>
        <taxon>Eukaryota</taxon>
        <taxon>Viridiplantae</taxon>
        <taxon>Streptophyta</taxon>
        <taxon>Embryophyta</taxon>
        <taxon>Tracheophyta</taxon>
        <taxon>Spermatophyta</taxon>
        <taxon>Magnoliopsida</taxon>
        <taxon>Liliopsida</taxon>
        <taxon>Poales</taxon>
        <taxon>Poaceae</taxon>
        <taxon>PACMAD clade</taxon>
        <taxon>Panicoideae</taxon>
        <taxon>Panicodae</taxon>
        <taxon>Paniceae</taxon>
        <taxon>Panicinae</taxon>
        <taxon>Panicum</taxon>
        <taxon>Panicum sect. Hiantes</taxon>
    </lineage>
</organism>
<proteinExistence type="predicted"/>
<protein>
    <recommendedName>
        <fullName evidence="2">KIB1-4 beta-propeller domain-containing protein</fullName>
    </recommendedName>
</protein>
<dbReference type="EMBL" id="CM029039">
    <property type="protein sequence ID" value="KAG2646311.1"/>
    <property type="molecule type" value="Genomic_DNA"/>
</dbReference>
<dbReference type="PANTHER" id="PTHR33165:SF63">
    <property type="entry name" value="OS03G0792300 PROTEIN"/>
    <property type="match status" value="1"/>
</dbReference>
<accession>A0A8T0WA09</accession>
<dbReference type="OrthoDB" id="619048at2759"/>
<name>A0A8T0WA09_PANVG</name>
<feature type="domain" description="KIB1-4 beta-propeller" evidence="2">
    <location>
        <begin position="146"/>
        <end position="292"/>
    </location>
</feature>
<evidence type="ECO:0000259" key="2">
    <source>
        <dbReference type="Pfam" id="PF03478"/>
    </source>
</evidence>
<gene>
    <name evidence="3" type="ORF">PVAP13_2KG501200</name>
</gene>
<dbReference type="Proteomes" id="UP000823388">
    <property type="component" value="Chromosome 2K"/>
</dbReference>
<dbReference type="Pfam" id="PF03478">
    <property type="entry name" value="Beta-prop_KIB1-4"/>
    <property type="match status" value="1"/>
</dbReference>
<evidence type="ECO:0000256" key="1">
    <source>
        <dbReference type="SAM" id="MobiDB-lite"/>
    </source>
</evidence>
<evidence type="ECO:0000313" key="3">
    <source>
        <dbReference type="EMBL" id="KAG2646311.1"/>
    </source>
</evidence>
<keyword evidence="4" id="KW-1185">Reference proteome</keyword>
<reference evidence="3" key="1">
    <citation type="submission" date="2020-05" db="EMBL/GenBank/DDBJ databases">
        <title>WGS assembly of Panicum virgatum.</title>
        <authorList>
            <person name="Lovell J.T."/>
            <person name="Jenkins J."/>
            <person name="Shu S."/>
            <person name="Juenger T.E."/>
            <person name="Schmutz J."/>
        </authorList>
    </citation>
    <scope>NUCLEOTIDE SEQUENCE</scope>
    <source>
        <strain evidence="3">AP13</strain>
    </source>
</reference>
<dbReference type="InterPro" id="IPR005174">
    <property type="entry name" value="KIB1-4_b-propeller"/>
</dbReference>
<feature type="region of interest" description="Disordered" evidence="1">
    <location>
        <begin position="1"/>
        <end position="27"/>
    </location>
</feature>
<dbReference type="PANTHER" id="PTHR33165">
    <property type="entry name" value="F-BOX DOMAIN CONTAINING PROTEIN-LIKE-RELATED"/>
    <property type="match status" value="1"/>
</dbReference>